<evidence type="ECO:0000313" key="4">
    <source>
        <dbReference type="EMBL" id="KAH7021478.1"/>
    </source>
</evidence>
<dbReference type="InterPro" id="IPR021858">
    <property type="entry name" value="Fun_TF"/>
</dbReference>
<dbReference type="InterPro" id="IPR001138">
    <property type="entry name" value="Zn2Cys6_DnaBD"/>
</dbReference>
<sequence length="505" mass="57056">MRPVSRARLRTKTGCLTCRQRKKKCDETTPVCGECIRNRRSCQWPGSRELVDRRFAVHEASRYWAASAELGHAKTSPLVSISTLLAESGAAHALTSREMPVVLARHFLDRYFDLILLPTCHRSFRDDWLVGIKQLMHTHECLFYSVLACSASHIYLLDNNTPTQSLALRYYTKATGALSARLKGSPHPEDDDGLLMSVMLLYLHGVSDLDKRPWPFSHTDKLLQCIGLGTYVDIPIHVNAAVRILRARILDRRGRITSLFDRVAIESVLFQIFLLMTGLWSQPPQVDCAIDATFWGRAEDVLKKCDLFPGAEAAESLNSPVLGVSASLLTLSTLLRQQFGRHALADAETMRRARDEVEDWERTLLLPDDPCPAAPLTGTCNDHIYKDVKLLYSITVSLLFRQLSRRNQACSPSPLPEPGSSWQVRKAISIIQRHKGDVAWTRCFVGNWPVYTLGFLTEAPEDQQIIRDDLQERLEATGFAQIPRFQADLEETWSQRRNGEISVSF</sequence>
<dbReference type="Gene3D" id="4.10.240.10">
    <property type="entry name" value="Zn(2)-C6 fungal-type DNA-binding domain"/>
    <property type="match status" value="1"/>
</dbReference>
<dbReference type="SMART" id="SM00066">
    <property type="entry name" value="GAL4"/>
    <property type="match status" value="1"/>
</dbReference>
<comment type="caution">
    <text evidence="4">The sequence shown here is derived from an EMBL/GenBank/DDBJ whole genome shotgun (WGS) entry which is preliminary data.</text>
</comment>
<protein>
    <recommendedName>
        <fullName evidence="3">Zn(2)-C6 fungal-type domain-containing protein</fullName>
    </recommendedName>
</protein>
<dbReference type="Pfam" id="PF11951">
    <property type="entry name" value="Fungal_trans_2"/>
    <property type="match status" value="1"/>
</dbReference>
<dbReference type="RefSeq" id="XP_046007679.1">
    <property type="nucleotide sequence ID" value="XM_046153947.1"/>
</dbReference>
<keyword evidence="2" id="KW-0539">Nucleus</keyword>
<dbReference type="CDD" id="cd12148">
    <property type="entry name" value="fungal_TF_MHR"/>
    <property type="match status" value="1"/>
</dbReference>
<evidence type="ECO:0000313" key="5">
    <source>
        <dbReference type="Proteomes" id="UP000756346"/>
    </source>
</evidence>
<dbReference type="PANTHER" id="PTHR37534:SF46">
    <property type="entry name" value="ZN(II)2CYS6 TRANSCRIPTION FACTOR (EUROFUNG)"/>
    <property type="match status" value="1"/>
</dbReference>
<dbReference type="EMBL" id="JAGTJQ010000010">
    <property type="protein sequence ID" value="KAH7021478.1"/>
    <property type="molecule type" value="Genomic_DNA"/>
</dbReference>
<dbReference type="SUPFAM" id="SSF57701">
    <property type="entry name" value="Zn2/Cys6 DNA-binding domain"/>
    <property type="match status" value="1"/>
</dbReference>
<accession>A0A9P9BP31</accession>
<dbReference type="CDD" id="cd00067">
    <property type="entry name" value="GAL4"/>
    <property type="match status" value="1"/>
</dbReference>
<evidence type="ECO:0000256" key="2">
    <source>
        <dbReference type="ARBA" id="ARBA00023242"/>
    </source>
</evidence>
<organism evidence="4 5">
    <name type="scientific">Microdochium trichocladiopsis</name>
    <dbReference type="NCBI Taxonomy" id="1682393"/>
    <lineage>
        <taxon>Eukaryota</taxon>
        <taxon>Fungi</taxon>
        <taxon>Dikarya</taxon>
        <taxon>Ascomycota</taxon>
        <taxon>Pezizomycotina</taxon>
        <taxon>Sordariomycetes</taxon>
        <taxon>Xylariomycetidae</taxon>
        <taxon>Xylariales</taxon>
        <taxon>Microdochiaceae</taxon>
        <taxon>Microdochium</taxon>
    </lineage>
</organism>
<dbReference type="PANTHER" id="PTHR37534">
    <property type="entry name" value="TRANSCRIPTIONAL ACTIVATOR PROTEIN UGA3"/>
    <property type="match status" value="1"/>
</dbReference>
<reference evidence="4" key="1">
    <citation type="journal article" date="2021" name="Nat. Commun.">
        <title>Genetic determinants of endophytism in the Arabidopsis root mycobiome.</title>
        <authorList>
            <person name="Mesny F."/>
            <person name="Miyauchi S."/>
            <person name="Thiergart T."/>
            <person name="Pickel B."/>
            <person name="Atanasova L."/>
            <person name="Karlsson M."/>
            <person name="Huettel B."/>
            <person name="Barry K.W."/>
            <person name="Haridas S."/>
            <person name="Chen C."/>
            <person name="Bauer D."/>
            <person name="Andreopoulos W."/>
            <person name="Pangilinan J."/>
            <person name="LaButti K."/>
            <person name="Riley R."/>
            <person name="Lipzen A."/>
            <person name="Clum A."/>
            <person name="Drula E."/>
            <person name="Henrissat B."/>
            <person name="Kohler A."/>
            <person name="Grigoriev I.V."/>
            <person name="Martin F.M."/>
            <person name="Hacquard S."/>
        </authorList>
    </citation>
    <scope>NUCLEOTIDE SEQUENCE</scope>
    <source>
        <strain evidence="4">MPI-CAGE-CH-0230</strain>
    </source>
</reference>
<dbReference type="AlphaFoldDB" id="A0A9P9BP31"/>
<dbReference type="InterPro" id="IPR036864">
    <property type="entry name" value="Zn2-C6_fun-type_DNA-bd_sf"/>
</dbReference>
<comment type="subcellular location">
    <subcellularLocation>
        <location evidence="1">Nucleus</location>
    </subcellularLocation>
</comment>
<proteinExistence type="predicted"/>
<dbReference type="GO" id="GO:0008270">
    <property type="term" value="F:zinc ion binding"/>
    <property type="evidence" value="ECO:0007669"/>
    <property type="project" value="InterPro"/>
</dbReference>
<dbReference type="PROSITE" id="PS50048">
    <property type="entry name" value="ZN2_CY6_FUNGAL_2"/>
    <property type="match status" value="1"/>
</dbReference>
<dbReference type="GO" id="GO:0000981">
    <property type="term" value="F:DNA-binding transcription factor activity, RNA polymerase II-specific"/>
    <property type="evidence" value="ECO:0007669"/>
    <property type="project" value="InterPro"/>
</dbReference>
<gene>
    <name evidence="4" type="ORF">B0I36DRAFT_32328</name>
</gene>
<evidence type="ECO:0000256" key="1">
    <source>
        <dbReference type="ARBA" id="ARBA00004123"/>
    </source>
</evidence>
<name>A0A9P9BP31_9PEZI</name>
<keyword evidence="5" id="KW-1185">Reference proteome</keyword>
<dbReference type="PROSITE" id="PS00463">
    <property type="entry name" value="ZN2_CY6_FUNGAL_1"/>
    <property type="match status" value="1"/>
</dbReference>
<dbReference type="Pfam" id="PF00172">
    <property type="entry name" value="Zn_clus"/>
    <property type="match status" value="1"/>
</dbReference>
<dbReference type="GO" id="GO:0005634">
    <property type="term" value="C:nucleus"/>
    <property type="evidence" value="ECO:0007669"/>
    <property type="project" value="UniProtKB-SubCell"/>
</dbReference>
<evidence type="ECO:0000259" key="3">
    <source>
        <dbReference type="PROSITE" id="PS50048"/>
    </source>
</evidence>
<feature type="domain" description="Zn(2)-C6 fungal-type" evidence="3">
    <location>
        <begin position="14"/>
        <end position="44"/>
    </location>
</feature>
<dbReference type="GeneID" id="70183493"/>
<dbReference type="Proteomes" id="UP000756346">
    <property type="component" value="Unassembled WGS sequence"/>
</dbReference>
<dbReference type="OrthoDB" id="1919336at2759"/>